<dbReference type="AlphaFoldDB" id="A0A1S3ZQH0"/>
<sequence>MPSSPIKNQIPHSVLPIPTFEEFTIAPPPPSTTEVSSIPTVEESSVVPPSSPATGTPLLTYHRRLRLPSGPTGSRPAPDPAPAADPAPSTPIALRKGGGATTGAVDGGVGVTESPKDATSSASEISK</sequence>
<proteinExistence type="predicted"/>
<feature type="region of interest" description="Disordered" evidence="1">
    <location>
        <begin position="21"/>
        <end position="127"/>
    </location>
</feature>
<reference evidence="2" key="1">
    <citation type="submission" date="2025-08" db="UniProtKB">
        <authorList>
            <consortium name="RefSeq"/>
        </authorList>
    </citation>
    <scope>IDENTIFICATION</scope>
</reference>
<dbReference type="KEGG" id="nta:107789238"/>
<dbReference type="PaxDb" id="4097-A0A1S3ZQH0"/>
<accession>A0A1S3ZQH0</accession>
<feature type="compositionally biased region" description="Pro residues" evidence="1">
    <location>
        <begin position="77"/>
        <end position="89"/>
    </location>
</feature>
<feature type="compositionally biased region" description="Polar residues" evidence="1">
    <location>
        <begin position="117"/>
        <end position="127"/>
    </location>
</feature>
<feature type="compositionally biased region" description="Gly residues" evidence="1">
    <location>
        <begin position="96"/>
        <end position="110"/>
    </location>
</feature>
<evidence type="ECO:0000313" key="2">
    <source>
        <dbReference type="RefSeq" id="XP_016466498.1"/>
    </source>
</evidence>
<gene>
    <name evidence="2" type="primary">LOC107789238</name>
</gene>
<evidence type="ECO:0000256" key="1">
    <source>
        <dbReference type="SAM" id="MobiDB-lite"/>
    </source>
</evidence>
<dbReference type="RefSeq" id="XP_016466498.1">
    <property type="nucleotide sequence ID" value="XM_016611012.1"/>
</dbReference>
<protein>
    <submittedName>
        <fullName evidence="2">Eukaryotic translation initiation factor 3 subunit F-like</fullName>
    </submittedName>
</protein>
<name>A0A1S3ZQH0_TOBAC</name>
<organism evidence="2">
    <name type="scientific">Nicotiana tabacum</name>
    <name type="common">Common tobacco</name>
    <dbReference type="NCBI Taxonomy" id="4097"/>
    <lineage>
        <taxon>Eukaryota</taxon>
        <taxon>Viridiplantae</taxon>
        <taxon>Streptophyta</taxon>
        <taxon>Embryophyta</taxon>
        <taxon>Tracheophyta</taxon>
        <taxon>Spermatophyta</taxon>
        <taxon>Magnoliopsida</taxon>
        <taxon>eudicotyledons</taxon>
        <taxon>Gunneridae</taxon>
        <taxon>Pentapetalae</taxon>
        <taxon>asterids</taxon>
        <taxon>lamiids</taxon>
        <taxon>Solanales</taxon>
        <taxon>Solanaceae</taxon>
        <taxon>Nicotianoideae</taxon>
        <taxon>Nicotianeae</taxon>
        <taxon>Nicotiana</taxon>
    </lineage>
</organism>
<feature type="compositionally biased region" description="Low complexity" evidence="1">
    <location>
        <begin position="32"/>
        <end position="48"/>
    </location>
</feature>